<keyword evidence="3" id="KW-1185">Reference proteome</keyword>
<dbReference type="PANTHER" id="PTHR42930">
    <property type="entry name" value="PHOSPHATE-SPECIFIC TRANSPORT SYSTEM ACCESSORY PROTEIN PHOU"/>
    <property type="match status" value="1"/>
</dbReference>
<gene>
    <name evidence="2" type="ORF">ACFQJ9_01790</name>
</gene>
<sequence>METRKIQQVGGGTYTVSIPVQWANDHDIEAGNTAYLYTHRDGSLVVRWNEKEHSELATTDIELDDTAPEVAERMLVAAYSAGFKKIQLRNSEGLSSAQRRAIDTCTRGLTGVEITEESTHHVTVQGLLDASDVSIRQSTIQLQYITLSMYQAALDFFAGESTESEHIITRDDEADRIFHLITRHFNRSLLDLAELDLLGITRPQLFEYYVTARQLERIADHAAKIARCVQRTEYTVSEELVTESRAIGENARQVVEEASDAIINGESTEMAHSALDDCEHVIQEARNLDRTLIDHSPEEAYILTRVLDSIIRTAKYGGNIAEIALRISLRA</sequence>
<dbReference type="Proteomes" id="UP001596447">
    <property type="component" value="Unassembled WGS sequence"/>
</dbReference>
<reference evidence="2 3" key="1">
    <citation type="journal article" date="2019" name="Int. J. Syst. Evol. Microbiol.">
        <title>The Global Catalogue of Microorganisms (GCM) 10K type strain sequencing project: providing services to taxonomists for standard genome sequencing and annotation.</title>
        <authorList>
            <consortium name="The Broad Institute Genomics Platform"/>
            <consortium name="The Broad Institute Genome Sequencing Center for Infectious Disease"/>
            <person name="Wu L."/>
            <person name="Ma J."/>
        </authorList>
    </citation>
    <scope>NUCLEOTIDE SEQUENCE [LARGE SCALE GENOMIC DNA]</scope>
    <source>
        <strain evidence="2 3">XZGYJ-43</strain>
    </source>
</reference>
<dbReference type="SUPFAM" id="SSF109755">
    <property type="entry name" value="PhoU-like"/>
    <property type="match status" value="1"/>
</dbReference>
<evidence type="ECO:0000313" key="2">
    <source>
        <dbReference type="EMBL" id="MFC7198232.1"/>
    </source>
</evidence>
<evidence type="ECO:0000313" key="3">
    <source>
        <dbReference type="Proteomes" id="UP001596447"/>
    </source>
</evidence>
<name>A0ABD5YXT6_9EURY</name>
<organism evidence="2 3">
    <name type="scientific">Halospeciosus flavus</name>
    <dbReference type="NCBI Taxonomy" id="3032283"/>
    <lineage>
        <taxon>Archaea</taxon>
        <taxon>Methanobacteriati</taxon>
        <taxon>Methanobacteriota</taxon>
        <taxon>Stenosarchaea group</taxon>
        <taxon>Halobacteria</taxon>
        <taxon>Halobacteriales</taxon>
        <taxon>Halobacteriaceae</taxon>
        <taxon>Halospeciosus</taxon>
    </lineage>
</organism>
<dbReference type="RefSeq" id="WP_279530183.1">
    <property type="nucleotide sequence ID" value="NZ_CP122313.1"/>
</dbReference>
<dbReference type="InterPro" id="IPR038078">
    <property type="entry name" value="PhoU-like_sf"/>
</dbReference>
<dbReference type="Pfam" id="PF01895">
    <property type="entry name" value="PhoU"/>
    <property type="match status" value="1"/>
</dbReference>
<dbReference type="PANTHER" id="PTHR42930:SF6">
    <property type="entry name" value="PHOSPHATE REGULATORY PROTEIN-LIKE PROTEIN"/>
    <property type="match status" value="1"/>
</dbReference>
<dbReference type="AlphaFoldDB" id="A0ABD5YXT6"/>
<dbReference type="InterPro" id="IPR026022">
    <property type="entry name" value="PhoU_dom"/>
</dbReference>
<dbReference type="InterPro" id="IPR028366">
    <property type="entry name" value="PhoU"/>
</dbReference>
<comment type="caution">
    <text evidence="2">The sequence shown here is derived from an EMBL/GenBank/DDBJ whole genome shotgun (WGS) entry which is preliminary data.</text>
</comment>
<proteinExistence type="predicted"/>
<protein>
    <submittedName>
        <fullName evidence="2">PhoU domain-containing protein</fullName>
    </submittedName>
</protein>
<dbReference type="EMBL" id="JBHTAR010000003">
    <property type="protein sequence ID" value="MFC7198232.1"/>
    <property type="molecule type" value="Genomic_DNA"/>
</dbReference>
<evidence type="ECO:0000259" key="1">
    <source>
        <dbReference type="Pfam" id="PF01895"/>
    </source>
</evidence>
<accession>A0ABD5YXT6</accession>
<dbReference type="Gene3D" id="1.20.58.220">
    <property type="entry name" value="Phosphate transport system protein phou homolog 2, domain 2"/>
    <property type="match status" value="1"/>
</dbReference>
<feature type="domain" description="PhoU" evidence="1">
    <location>
        <begin position="142"/>
        <end position="229"/>
    </location>
</feature>